<dbReference type="EMBL" id="KV417292">
    <property type="protein sequence ID" value="KZO94895.1"/>
    <property type="molecule type" value="Genomic_DNA"/>
</dbReference>
<dbReference type="PROSITE" id="PS50110">
    <property type="entry name" value="RESPONSE_REGULATORY"/>
    <property type="match status" value="1"/>
</dbReference>
<dbReference type="Proteomes" id="UP000076738">
    <property type="component" value="Unassembled WGS sequence"/>
</dbReference>
<feature type="compositionally biased region" description="Pro residues" evidence="4">
    <location>
        <begin position="922"/>
        <end position="936"/>
    </location>
</feature>
<feature type="region of interest" description="Disordered" evidence="4">
    <location>
        <begin position="644"/>
        <end position="680"/>
    </location>
</feature>
<dbReference type="PANTHER" id="PTHR45339:SF1">
    <property type="entry name" value="HYBRID SIGNAL TRANSDUCTION HISTIDINE KINASE J"/>
    <property type="match status" value="1"/>
</dbReference>
<evidence type="ECO:0000256" key="3">
    <source>
        <dbReference type="PROSITE-ProRule" id="PRU00169"/>
    </source>
</evidence>
<feature type="compositionally biased region" description="Low complexity" evidence="4">
    <location>
        <begin position="101"/>
        <end position="125"/>
    </location>
</feature>
<dbReference type="GO" id="GO:0000156">
    <property type="term" value="F:phosphorelay response regulator activity"/>
    <property type="evidence" value="ECO:0007669"/>
    <property type="project" value="UniProtKB-ARBA"/>
</dbReference>
<feature type="region of interest" description="Disordered" evidence="4">
    <location>
        <begin position="916"/>
        <end position="1059"/>
    </location>
</feature>
<feature type="compositionally biased region" description="Basic and acidic residues" evidence="4">
    <location>
        <begin position="1228"/>
        <end position="1239"/>
    </location>
</feature>
<feature type="compositionally biased region" description="Pro residues" evidence="4">
    <location>
        <begin position="126"/>
        <end position="135"/>
    </location>
</feature>
<sequence length="1676" mass="175046">MPYDRLPLLDSPPRGVSSDIEDPSGAPHPELDPYAPYSSSSDDSDRERGGEQVGVLEQDSPPGNDPMQDAYAAQQQQQQPSTHLPGRRKRASARVQESDSGHSSLTATATAGTGAPSLLTSALPSQPGPASAPPHPEPDPHPEPFLPRMTRAFSMPLPQQLRHLQHPLGRAVSGTNTGTGSSGSFDGTAVSASPIEMEQSFSSSSSSLYDRGTPTSSSEGEYIRALSFEIADSVQPIIQTLLQLSPPHILDPAKEQFSACTVQIPTASVSGLLNAMKGLNYLSARLASDGLAAGAAAPGALAGGREEQAHERMKALEAEDADEVFDIGEMLQSVGDTLAGLAAQAGVDLVLYHAEVGMLHVGVRADESAVAYLLAHVLRQVLATAHRGDTVEVCLTLSSKLPRSPRLGIGVGLGLPGSTLMSPTSPTSPPILTHAASSPSILPSSAPTPTQDTYQCVFDIVHRLHPPALGFLGPNPGPEQTERAAPSLAGGVSTRLLHVLGATFSTRASGSEPPSLTSGGARQYVLQVPLRPGMPILEPPQLSPDEAQSRQPFPSYNLPREPTLDELAQFVRSDLRGKRVALFASPASAFARHVTSYLTSWGMDVVHVPTDGTEEVPTLAAWGGKGTGLELASPTMERELHDVLEGSSGSDGERVTGAGAPAAGSANPAHQANLSDSDSGPPKLSFVIIDDDVVVLRRRLVQIRKERDGLREFRLAANANANANTQHTRSARTDKLQQAGSPPQRPSLSGHHRPRSGQPRSPTSAADGLGAGNSPPQGDLPSPTTPMSASSRTTSGGGIFGNTVIVHFTSLANFKLVRDAVQTLLALPPPHMQPQGYSTYVHPSLPEVIVIPKPAGPRRLLTALHTGMYKPLVDPFFAPIATSPLSPTGLHPLSPFFTPLGTHDHNPLSTPAGIASPIVTAPSPPTSSSPGNPPGPLNIHAIQHGHGTLYLPGGLQKARSPGPSPLAQPPATGPEGEYFPEDALRIGSSSSSGVLLQSPDGRPAGVFFQPLGRTSSSTTTAGSSTTPPEGTTPLQMPEQNGAAGPGTKPMTLSTPNGESFQRHVPVGMIFSPSQVIFRSPGTEGPPHLAATGVSRRHVKRVLTGETRPFLLPGRDKEEDSGDGTHGPMANLYRAGTRRTSSASSNTPPVPAGVPLPPSRPGSSRIPSGGSNRAAPTATVTHTMHRMASRRASGQIVHAGSMNFVLGDLHSPGAEVPGPVAVPGSPSSSERRPVDPDKQAQRDNIRKLIQAGVDAVAPGVTRLDSSPGSEHPGAPTPVIPGAGAVAAVIPTNLNGQGTPSPAMSPPSDSPVKSPPAVTSIRRASDVQASSPGAKKKPTVDNVIVPPINVLIVEDNPINQTILMTFMRRKKIKYGTANDGAQAVEKWKTGGYHLILMDIQMPVMDGIEATKEIRRLESLANVGLFPTTPPADSLRAGSPGPMKAPGTPGSVPLPSSSPHRSSVIIVALTASSLQSDRVAALAAGCNDFLTKPVSLKWLEKKIIEWGSIKALQMWADSAVTRVFSTRQAARGAKVREQLQINRSGRNTPSPDPPIKRVGKDSGTDTETGGHHTVHRPGNGPAPLIVGGTKEAMSANPITQPATHDTCPGIVDGRRAQSASTLESYFPNPPPDVFAPNEAKSLLQDVLDEEDEDSPAETIKDASPRQEPVYSFSLSPAAH</sequence>
<reference evidence="6 7" key="1">
    <citation type="journal article" date="2016" name="Mol. Biol. Evol.">
        <title>Comparative Genomics of Early-Diverging Mushroom-Forming Fungi Provides Insights into the Origins of Lignocellulose Decay Capabilities.</title>
        <authorList>
            <person name="Nagy L.G."/>
            <person name="Riley R."/>
            <person name="Tritt A."/>
            <person name="Adam C."/>
            <person name="Daum C."/>
            <person name="Floudas D."/>
            <person name="Sun H."/>
            <person name="Yadav J.S."/>
            <person name="Pangilinan J."/>
            <person name="Larsson K.H."/>
            <person name="Matsuura K."/>
            <person name="Barry K."/>
            <person name="Labutti K."/>
            <person name="Kuo R."/>
            <person name="Ohm R.A."/>
            <person name="Bhattacharya S.S."/>
            <person name="Shirouzu T."/>
            <person name="Yoshinaga Y."/>
            <person name="Martin F.M."/>
            <person name="Grigoriev I.V."/>
            <person name="Hibbett D.S."/>
        </authorList>
    </citation>
    <scope>NUCLEOTIDE SEQUENCE [LARGE SCALE GENOMIC DNA]</scope>
    <source>
        <strain evidence="6 7">TUFC12733</strain>
    </source>
</reference>
<evidence type="ECO:0000256" key="1">
    <source>
        <dbReference type="ARBA" id="ARBA00022553"/>
    </source>
</evidence>
<dbReference type="CDD" id="cd17546">
    <property type="entry name" value="REC_hyHK_CKI1_RcsC-like"/>
    <property type="match status" value="1"/>
</dbReference>
<feature type="compositionally biased region" description="Low complexity" evidence="4">
    <location>
        <begin position="1214"/>
        <end position="1227"/>
    </location>
</feature>
<dbReference type="Pfam" id="PF00072">
    <property type="entry name" value="Response_reg"/>
    <property type="match status" value="1"/>
</dbReference>
<feature type="compositionally biased region" description="Pro residues" evidence="4">
    <location>
        <begin position="962"/>
        <end position="972"/>
    </location>
</feature>
<feature type="compositionally biased region" description="Polar residues" evidence="4">
    <location>
        <begin position="1050"/>
        <end position="1059"/>
    </location>
</feature>
<dbReference type="OrthoDB" id="21225at2759"/>
<feature type="region of interest" description="Disordered" evidence="4">
    <location>
        <begin position="1"/>
        <end position="148"/>
    </location>
</feature>
<feature type="compositionally biased region" description="Low complexity" evidence="4">
    <location>
        <begin position="1160"/>
        <end position="1172"/>
    </location>
</feature>
<feature type="region of interest" description="Disordered" evidence="4">
    <location>
        <begin position="1644"/>
        <end position="1676"/>
    </location>
</feature>
<evidence type="ECO:0000313" key="6">
    <source>
        <dbReference type="EMBL" id="KZO94895.1"/>
    </source>
</evidence>
<evidence type="ECO:0000256" key="4">
    <source>
        <dbReference type="SAM" id="MobiDB-lite"/>
    </source>
</evidence>
<evidence type="ECO:0000313" key="7">
    <source>
        <dbReference type="Proteomes" id="UP000076738"/>
    </source>
</evidence>
<feature type="domain" description="Response regulatory" evidence="5">
    <location>
        <begin position="1347"/>
        <end position="1504"/>
    </location>
</feature>
<dbReference type="SUPFAM" id="SSF52172">
    <property type="entry name" value="CheY-like"/>
    <property type="match status" value="1"/>
</dbReference>
<dbReference type="FunFam" id="3.40.50.2300:FF:000146">
    <property type="entry name" value="Putative two-component response regulator SSK1p"/>
    <property type="match status" value="1"/>
</dbReference>
<feature type="compositionally biased region" description="Low complexity" evidence="4">
    <location>
        <begin position="170"/>
        <end position="188"/>
    </location>
</feature>
<dbReference type="STRING" id="1330018.A0A167KQM1"/>
<feature type="region of interest" description="Disordered" evidence="4">
    <location>
        <begin position="1531"/>
        <end position="1585"/>
    </location>
</feature>
<feature type="region of interest" description="Disordered" evidence="4">
    <location>
        <begin position="170"/>
        <end position="189"/>
    </location>
</feature>
<dbReference type="SMART" id="SM00448">
    <property type="entry name" value="REC"/>
    <property type="match status" value="1"/>
</dbReference>
<organism evidence="6 7">
    <name type="scientific">Calocera viscosa (strain TUFC12733)</name>
    <dbReference type="NCBI Taxonomy" id="1330018"/>
    <lineage>
        <taxon>Eukaryota</taxon>
        <taxon>Fungi</taxon>
        <taxon>Dikarya</taxon>
        <taxon>Basidiomycota</taxon>
        <taxon>Agaricomycotina</taxon>
        <taxon>Dacrymycetes</taxon>
        <taxon>Dacrymycetales</taxon>
        <taxon>Dacrymycetaceae</taxon>
        <taxon>Calocera</taxon>
    </lineage>
</organism>
<dbReference type="InterPro" id="IPR001789">
    <property type="entry name" value="Sig_transdc_resp-reg_receiver"/>
</dbReference>
<feature type="modified residue" description="4-aspartylphosphate" evidence="3">
    <location>
        <position position="1396"/>
    </location>
</feature>
<feature type="region of interest" description="Disordered" evidence="4">
    <location>
        <begin position="1427"/>
        <end position="1454"/>
    </location>
</feature>
<feature type="region of interest" description="Disordered" evidence="4">
    <location>
        <begin position="721"/>
        <end position="796"/>
    </location>
</feature>
<feature type="compositionally biased region" description="Low complexity" evidence="4">
    <location>
        <begin position="657"/>
        <end position="673"/>
    </location>
</feature>
<feature type="region of interest" description="Disordered" evidence="4">
    <location>
        <begin position="1258"/>
        <end position="1336"/>
    </location>
</feature>
<name>A0A167KQM1_CALVF</name>
<gene>
    <name evidence="6" type="ORF">CALVIDRAFT_528527</name>
</gene>
<dbReference type="PANTHER" id="PTHR45339">
    <property type="entry name" value="HYBRID SIGNAL TRANSDUCTION HISTIDINE KINASE J"/>
    <property type="match status" value="1"/>
</dbReference>
<feature type="compositionally biased region" description="Polar residues" evidence="4">
    <location>
        <begin position="785"/>
        <end position="794"/>
    </location>
</feature>
<evidence type="ECO:0000256" key="2">
    <source>
        <dbReference type="ARBA" id="ARBA00023012"/>
    </source>
</evidence>
<feature type="compositionally biased region" description="Pro residues" evidence="4">
    <location>
        <begin position="1147"/>
        <end position="1159"/>
    </location>
</feature>
<feature type="region of interest" description="Disordered" evidence="4">
    <location>
        <begin position="535"/>
        <end position="560"/>
    </location>
</feature>
<dbReference type="Gene3D" id="3.40.50.2300">
    <property type="match status" value="1"/>
</dbReference>
<feature type="compositionally biased region" description="Low complexity" evidence="4">
    <location>
        <begin position="68"/>
        <end position="79"/>
    </location>
</feature>
<evidence type="ECO:0000259" key="5">
    <source>
        <dbReference type="PROSITE" id="PS50110"/>
    </source>
</evidence>
<feature type="compositionally biased region" description="Low complexity" evidence="4">
    <location>
        <begin position="1278"/>
        <end position="1290"/>
    </location>
</feature>
<keyword evidence="7" id="KW-1185">Reference proteome</keyword>
<dbReference type="InterPro" id="IPR011006">
    <property type="entry name" value="CheY-like_superfamily"/>
</dbReference>
<accession>A0A167KQM1</accession>
<keyword evidence="2" id="KW-0902">Two-component regulatory system</keyword>
<feature type="region of interest" description="Disordered" evidence="4">
    <location>
        <begin position="1214"/>
        <end position="1239"/>
    </location>
</feature>
<feature type="compositionally biased region" description="Basic and acidic residues" evidence="4">
    <location>
        <begin position="1551"/>
        <end position="1560"/>
    </location>
</feature>
<feature type="compositionally biased region" description="Low complexity" evidence="4">
    <location>
        <begin position="1012"/>
        <end position="1033"/>
    </location>
</feature>
<keyword evidence="1 3" id="KW-0597">Phosphoprotein</keyword>
<feature type="region of interest" description="Disordered" evidence="4">
    <location>
        <begin position="1107"/>
        <end position="1191"/>
    </location>
</feature>
<feature type="compositionally biased region" description="Polar residues" evidence="4">
    <location>
        <begin position="1536"/>
        <end position="1546"/>
    </location>
</feature>
<proteinExistence type="predicted"/>
<protein>
    <recommendedName>
        <fullName evidence="5">Response regulatory domain-containing protein</fullName>
    </recommendedName>
</protein>
<feature type="compositionally biased region" description="Low complexity" evidence="4">
    <location>
        <begin position="1133"/>
        <end position="1144"/>
    </location>
</feature>